<dbReference type="InterPro" id="IPR042099">
    <property type="entry name" value="ANL_N_sf"/>
</dbReference>
<protein>
    <submittedName>
        <fullName evidence="5">AMP-dependent synthetase and ligase</fullName>
    </submittedName>
</protein>
<evidence type="ECO:0000259" key="3">
    <source>
        <dbReference type="Pfam" id="PF00501"/>
    </source>
</evidence>
<dbReference type="STRING" id="525909.Afer_1628"/>
<dbReference type="GO" id="GO:0031956">
    <property type="term" value="F:medium-chain fatty acid-CoA ligase activity"/>
    <property type="evidence" value="ECO:0007669"/>
    <property type="project" value="TreeGrafter"/>
</dbReference>
<sequence length="395" mass="41225">MSSPSNVGRRLVALPARQDAWLVDAIATAWERGEAVCVVDVSSPMVRQRLDALGAHVLRLESSEITLDPSAPPLHDDAWIVQVTSGTTGAPKAVVLTESNVRASAHAVGERLGISSHDHWTTALSPAFIGGLATIARAIVAGVPITLLARHRPEHFARAVAAGATLTTTVASALLEIDTRPFRAVILGAQPATGNLAPNMHTSYGMTETGSGVVYDGVALPGVEARLVDGLIELRGPMIAQTYRTGAPILGPDGWLATGDVGVLRAGRLEVLGRAGDLINSGGHHVPPDPVEAVLRRTLADRVVDLAVYATADDRLGETVTLAVVAERPPSPADLRRSLEGLIETPWIPRRVVAVTSIPRTETGKPLRRLLPGAVARTPQASTTDGSAASIAAVS</sequence>
<evidence type="ECO:0000313" key="5">
    <source>
        <dbReference type="EMBL" id="ACU54545.1"/>
    </source>
</evidence>
<dbReference type="SUPFAM" id="SSF56801">
    <property type="entry name" value="Acetyl-CoA synthetase-like"/>
    <property type="match status" value="1"/>
</dbReference>
<proteinExistence type="inferred from homology"/>
<dbReference type="eggNOG" id="COG0318">
    <property type="taxonomic scope" value="Bacteria"/>
</dbReference>
<comment type="similarity">
    <text evidence="1">Belongs to the ATP-dependent AMP-binding enzyme family.</text>
</comment>
<dbReference type="HOGENOM" id="CLU_000022_59_0_11"/>
<dbReference type="Pfam" id="PF13193">
    <property type="entry name" value="AMP-binding_C"/>
    <property type="match status" value="1"/>
</dbReference>
<dbReference type="InterPro" id="IPR025110">
    <property type="entry name" value="AMP-bd_C"/>
</dbReference>
<evidence type="ECO:0000313" key="6">
    <source>
        <dbReference type="Proteomes" id="UP000000771"/>
    </source>
</evidence>
<dbReference type="PANTHER" id="PTHR43201">
    <property type="entry name" value="ACYL-COA SYNTHETASE"/>
    <property type="match status" value="1"/>
</dbReference>
<dbReference type="GO" id="GO:0006631">
    <property type="term" value="P:fatty acid metabolic process"/>
    <property type="evidence" value="ECO:0007669"/>
    <property type="project" value="TreeGrafter"/>
</dbReference>
<evidence type="ECO:0000259" key="4">
    <source>
        <dbReference type="Pfam" id="PF13193"/>
    </source>
</evidence>
<dbReference type="Gene3D" id="3.40.50.12780">
    <property type="entry name" value="N-terminal domain of ligase-like"/>
    <property type="match status" value="1"/>
</dbReference>
<dbReference type="OrthoDB" id="9803968at2"/>
<dbReference type="Pfam" id="PF00501">
    <property type="entry name" value="AMP-binding"/>
    <property type="match status" value="1"/>
</dbReference>
<dbReference type="RefSeq" id="WP_015799024.1">
    <property type="nucleotide sequence ID" value="NC_013124.1"/>
</dbReference>
<organism evidence="5 6">
    <name type="scientific">Acidimicrobium ferrooxidans (strain DSM 10331 / JCM 15462 / NBRC 103882 / ICP)</name>
    <dbReference type="NCBI Taxonomy" id="525909"/>
    <lineage>
        <taxon>Bacteria</taxon>
        <taxon>Bacillati</taxon>
        <taxon>Actinomycetota</taxon>
        <taxon>Acidimicrobiia</taxon>
        <taxon>Acidimicrobiales</taxon>
        <taxon>Acidimicrobiaceae</taxon>
        <taxon>Acidimicrobium</taxon>
    </lineage>
</organism>
<dbReference type="Proteomes" id="UP000000771">
    <property type="component" value="Chromosome"/>
</dbReference>
<evidence type="ECO:0000256" key="2">
    <source>
        <dbReference type="ARBA" id="ARBA00022598"/>
    </source>
</evidence>
<feature type="domain" description="AMP-dependent synthetase/ligase" evidence="3">
    <location>
        <begin position="60"/>
        <end position="225"/>
    </location>
</feature>
<keyword evidence="6" id="KW-1185">Reference proteome</keyword>
<dbReference type="KEGG" id="afo:Afer_1628"/>
<keyword evidence="2 5" id="KW-0436">Ligase</keyword>
<dbReference type="PANTHER" id="PTHR43201:SF5">
    <property type="entry name" value="MEDIUM-CHAIN ACYL-COA LIGASE ACSF2, MITOCHONDRIAL"/>
    <property type="match status" value="1"/>
</dbReference>
<reference evidence="5 6" key="1">
    <citation type="journal article" date="2009" name="Stand. Genomic Sci.">
        <title>Complete genome sequence of Acidimicrobium ferrooxidans type strain (ICP).</title>
        <authorList>
            <person name="Clum A."/>
            <person name="Nolan M."/>
            <person name="Lang E."/>
            <person name="Glavina Del Rio T."/>
            <person name="Tice H."/>
            <person name="Copeland A."/>
            <person name="Cheng J.F."/>
            <person name="Lucas S."/>
            <person name="Chen F."/>
            <person name="Bruce D."/>
            <person name="Goodwin L."/>
            <person name="Pitluck S."/>
            <person name="Ivanova N."/>
            <person name="Mavrommatis K."/>
            <person name="Mikhailova N."/>
            <person name="Pati A."/>
            <person name="Chen A."/>
            <person name="Palaniappan K."/>
            <person name="Goker M."/>
            <person name="Spring S."/>
            <person name="Land M."/>
            <person name="Hauser L."/>
            <person name="Chang Y.J."/>
            <person name="Jeffries C.C."/>
            <person name="Chain P."/>
            <person name="Bristow J."/>
            <person name="Eisen J.A."/>
            <person name="Markowitz V."/>
            <person name="Hugenholtz P."/>
            <person name="Kyrpides N.C."/>
            <person name="Klenk H.P."/>
            <person name="Lapidus A."/>
        </authorList>
    </citation>
    <scope>NUCLEOTIDE SEQUENCE [LARGE SCALE GENOMIC DNA]</scope>
    <source>
        <strain evidence="6">DSM 10331 / JCM 15462 / NBRC 103882 / ICP</strain>
    </source>
</reference>
<name>C7M0N7_ACIFD</name>
<evidence type="ECO:0000256" key="1">
    <source>
        <dbReference type="ARBA" id="ARBA00006432"/>
    </source>
</evidence>
<dbReference type="Gene3D" id="3.30.300.30">
    <property type="match status" value="1"/>
</dbReference>
<dbReference type="InterPro" id="IPR045851">
    <property type="entry name" value="AMP-bd_C_sf"/>
</dbReference>
<accession>C7M0N7</accession>
<gene>
    <name evidence="5" type="ordered locus">Afer_1628</name>
</gene>
<feature type="domain" description="AMP-binding enzyme C-terminal" evidence="4">
    <location>
        <begin position="301"/>
        <end position="365"/>
    </location>
</feature>
<dbReference type="AlphaFoldDB" id="C7M0N7"/>
<dbReference type="InterPro" id="IPR000873">
    <property type="entry name" value="AMP-dep_synth/lig_dom"/>
</dbReference>
<dbReference type="EMBL" id="CP001631">
    <property type="protein sequence ID" value="ACU54545.1"/>
    <property type="molecule type" value="Genomic_DNA"/>
</dbReference>